<accession>A0A3N4RTJ3</accession>
<proteinExistence type="predicted"/>
<evidence type="ECO:0000313" key="3">
    <source>
        <dbReference type="Proteomes" id="UP000266906"/>
    </source>
</evidence>
<keyword evidence="1" id="KW-0175">Coiled coil</keyword>
<organism evidence="2 3">
    <name type="scientific">Kitasatospora cineracea</name>
    <dbReference type="NCBI Taxonomy" id="88074"/>
    <lineage>
        <taxon>Bacteria</taxon>
        <taxon>Bacillati</taxon>
        <taxon>Actinomycetota</taxon>
        <taxon>Actinomycetes</taxon>
        <taxon>Kitasatosporales</taxon>
        <taxon>Streptomycetaceae</taxon>
        <taxon>Kitasatospora</taxon>
    </lineage>
</organism>
<name>A0A3N4RTJ3_9ACTN</name>
<dbReference type="EMBL" id="RKQG01000004">
    <property type="protein sequence ID" value="RPE27334.1"/>
    <property type="molecule type" value="Genomic_DNA"/>
</dbReference>
<comment type="caution">
    <text evidence="2">The sequence shown here is derived from an EMBL/GenBank/DDBJ whole genome shotgun (WGS) entry which is preliminary data.</text>
</comment>
<dbReference type="AlphaFoldDB" id="A0A3N4RTJ3"/>
<keyword evidence="3" id="KW-1185">Reference proteome</keyword>
<sequence>MSAPVQPFRQRVLEALRTVLHAAVCQAGASTGLVAIEQTDAVLAVVEPELAALRQQLAEAERRLTRARERVTWAQADRQQLREENAQLHGELHNSRAAHRTASETADRFRDVLADALGHPDENPGDDVLVTELRRHFGRTGPEPTRWRDLVQRADQLRTQAAPST</sequence>
<reference evidence="2 3" key="1">
    <citation type="submission" date="2018-11" db="EMBL/GenBank/DDBJ databases">
        <title>Sequencing the genomes of 1000 actinobacteria strains.</title>
        <authorList>
            <person name="Klenk H.-P."/>
        </authorList>
    </citation>
    <scope>NUCLEOTIDE SEQUENCE [LARGE SCALE GENOMIC DNA]</scope>
    <source>
        <strain evidence="2 3">DSM 44781</strain>
    </source>
</reference>
<dbReference type="RefSeq" id="WP_123821681.1">
    <property type="nucleotide sequence ID" value="NZ_RKQG01000004.1"/>
</dbReference>
<dbReference type="Proteomes" id="UP000266906">
    <property type="component" value="Unassembled WGS sequence"/>
</dbReference>
<protein>
    <submittedName>
        <fullName evidence="2">Uncharacterized protein</fullName>
    </submittedName>
</protein>
<evidence type="ECO:0000256" key="1">
    <source>
        <dbReference type="SAM" id="Coils"/>
    </source>
</evidence>
<gene>
    <name evidence="2" type="ORF">EDD38_7479</name>
</gene>
<evidence type="ECO:0000313" key="2">
    <source>
        <dbReference type="EMBL" id="RPE27334.1"/>
    </source>
</evidence>
<feature type="coiled-coil region" evidence="1">
    <location>
        <begin position="43"/>
        <end position="98"/>
    </location>
</feature>